<dbReference type="InterPro" id="IPR028250">
    <property type="entry name" value="DsbDN"/>
</dbReference>
<evidence type="ECO:0000313" key="3">
    <source>
        <dbReference type="EMBL" id="CUH76058.1"/>
    </source>
</evidence>
<dbReference type="AlphaFoldDB" id="A0A0P1G2K7"/>
<dbReference type="STRING" id="928856.SAMN04488049_10390"/>
<sequence length="275" mass="29177">MPFAFDPRRALSALCAALVVGCAVPATAGDRFANVAEMEVLDGGWTPRGTYQAALRVRLAEGWKTYWRSPGDAGIPPRVSWKGSRNVGQVTFAWPTPDVFETAGLRTIGYHDEMILPVEITPERPGAPLRLRGEMQLGICKDVCIPSELAFDHRPDPDATRNPVIAAALAARPYSAAEAGVTAATCRLKPGAYGLEVEARVTMPSAGGQEVAVIESGRADVVAGDTKTERTGGTLIARTELFALEDGPLAVDRSTLRITVLGQNHAVDIRGCTAG</sequence>
<dbReference type="OrthoDB" id="9811036at2"/>
<feature type="signal peptide" evidence="1">
    <location>
        <begin position="1"/>
        <end position="28"/>
    </location>
</feature>
<protein>
    <recommendedName>
        <fullName evidence="2">Thiol:disulfide interchange protein DsbD N-terminal domain-containing protein</fullName>
    </recommendedName>
</protein>
<keyword evidence="4" id="KW-1185">Reference proteome</keyword>
<gene>
    <name evidence="3" type="ORF">TRM7557_00692</name>
</gene>
<feature type="domain" description="Thiol:disulfide interchange protein DsbD N-terminal" evidence="2">
    <location>
        <begin position="47"/>
        <end position="148"/>
    </location>
</feature>
<name>A0A0P1G2K7_9RHOB</name>
<dbReference type="EMBL" id="CYSD01000012">
    <property type="protein sequence ID" value="CUH76058.1"/>
    <property type="molecule type" value="Genomic_DNA"/>
</dbReference>
<evidence type="ECO:0000256" key="1">
    <source>
        <dbReference type="SAM" id="SignalP"/>
    </source>
</evidence>
<dbReference type="Pfam" id="PF11412">
    <property type="entry name" value="DsbD_N"/>
    <property type="match status" value="1"/>
</dbReference>
<reference evidence="3 4" key="1">
    <citation type="submission" date="2015-09" db="EMBL/GenBank/DDBJ databases">
        <authorList>
            <consortium name="Swine Surveillance"/>
        </authorList>
    </citation>
    <scope>NUCLEOTIDE SEQUENCE [LARGE SCALE GENOMIC DNA]</scope>
    <source>
        <strain evidence="3 4">CECT 7557</strain>
    </source>
</reference>
<dbReference type="Proteomes" id="UP000052022">
    <property type="component" value="Unassembled WGS sequence"/>
</dbReference>
<organism evidence="3 4">
    <name type="scientific">Tritonibacter multivorans</name>
    <dbReference type="NCBI Taxonomy" id="928856"/>
    <lineage>
        <taxon>Bacteria</taxon>
        <taxon>Pseudomonadati</taxon>
        <taxon>Pseudomonadota</taxon>
        <taxon>Alphaproteobacteria</taxon>
        <taxon>Rhodobacterales</taxon>
        <taxon>Paracoccaceae</taxon>
        <taxon>Tritonibacter</taxon>
    </lineage>
</organism>
<evidence type="ECO:0000313" key="4">
    <source>
        <dbReference type="Proteomes" id="UP000052022"/>
    </source>
</evidence>
<evidence type="ECO:0000259" key="2">
    <source>
        <dbReference type="Pfam" id="PF11412"/>
    </source>
</evidence>
<keyword evidence="1" id="KW-0732">Signal</keyword>
<accession>A0A0P1G2K7</accession>
<feature type="chain" id="PRO_5006063010" description="Thiol:disulfide interchange protein DsbD N-terminal domain-containing protein" evidence="1">
    <location>
        <begin position="29"/>
        <end position="275"/>
    </location>
</feature>
<dbReference type="RefSeq" id="WP_058288804.1">
    <property type="nucleotide sequence ID" value="NZ_CYSD01000012.1"/>
</dbReference>
<proteinExistence type="predicted"/>